<comment type="caution">
    <text evidence="8">The sequence shown here is derived from an EMBL/GenBank/DDBJ whole genome shotgun (WGS) entry which is preliminary data.</text>
</comment>
<protein>
    <recommendedName>
        <fullName evidence="10">Cathepsin L</fullName>
    </recommendedName>
</protein>
<feature type="signal peptide" evidence="5">
    <location>
        <begin position="1"/>
        <end position="18"/>
    </location>
</feature>
<dbReference type="SMART" id="SM00848">
    <property type="entry name" value="Inhibitor_I29"/>
    <property type="match status" value="1"/>
</dbReference>
<evidence type="ECO:0008006" key="10">
    <source>
        <dbReference type="Google" id="ProtNLM"/>
    </source>
</evidence>
<dbReference type="InterPro" id="IPR000668">
    <property type="entry name" value="Peptidase_C1A_C"/>
</dbReference>
<gene>
    <name evidence="8" type="ORF">FOZ62_032357</name>
</gene>
<feature type="region of interest" description="Disordered" evidence="4">
    <location>
        <begin position="889"/>
        <end position="918"/>
    </location>
</feature>
<dbReference type="SUPFAM" id="SSF54001">
    <property type="entry name" value="Cysteine proteinases"/>
    <property type="match status" value="1"/>
</dbReference>
<proteinExistence type="inferred from homology"/>
<dbReference type="AlphaFoldDB" id="A0A7J6Q1Q5"/>
<reference evidence="8 9" key="1">
    <citation type="submission" date="2020-04" db="EMBL/GenBank/DDBJ databases">
        <title>Perkinsus olseni comparative genomics.</title>
        <authorList>
            <person name="Bogema D.R."/>
        </authorList>
    </citation>
    <scope>NUCLEOTIDE SEQUENCE [LARGE SCALE GENOMIC DNA]</scope>
    <source>
        <strain evidence="8">ATCC PRA-205</strain>
    </source>
</reference>
<feature type="chain" id="PRO_5029630623" description="Cathepsin L" evidence="5">
    <location>
        <begin position="19"/>
        <end position="918"/>
    </location>
</feature>
<evidence type="ECO:0000256" key="5">
    <source>
        <dbReference type="SAM" id="SignalP"/>
    </source>
</evidence>
<dbReference type="InterPro" id="IPR039417">
    <property type="entry name" value="Peptidase_C1A_papain-like"/>
</dbReference>
<name>A0A7J6Q1Q5_PEROL</name>
<evidence type="ECO:0000256" key="4">
    <source>
        <dbReference type="SAM" id="MobiDB-lite"/>
    </source>
</evidence>
<keyword evidence="3" id="KW-1015">Disulfide bond</keyword>
<dbReference type="InterPro" id="IPR038765">
    <property type="entry name" value="Papain-like_cys_pep_sf"/>
</dbReference>
<dbReference type="GO" id="GO:0006508">
    <property type="term" value="P:proteolysis"/>
    <property type="evidence" value="ECO:0007669"/>
    <property type="project" value="InterPro"/>
</dbReference>
<keyword evidence="5" id="KW-0732">Signal</keyword>
<comment type="similarity">
    <text evidence="1">Belongs to the peptidase C1 family.</text>
</comment>
<evidence type="ECO:0000256" key="2">
    <source>
        <dbReference type="ARBA" id="ARBA00023145"/>
    </source>
</evidence>
<evidence type="ECO:0000256" key="3">
    <source>
        <dbReference type="ARBA" id="ARBA00023157"/>
    </source>
</evidence>
<dbReference type="CDD" id="cd02248">
    <property type="entry name" value="Peptidase_C1A"/>
    <property type="match status" value="1"/>
</dbReference>
<organism evidence="8 9">
    <name type="scientific">Perkinsus olseni</name>
    <name type="common">Perkinsus atlanticus</name>
    <dbReference type="NCBI Taxonomy" id="32597"/>
    <lineage>
        <taxon>Eukaryota</taxon>
        <taxon>Sar</taxon>
        <taxon>Alveolata</taxon>
        <taxon>Perkinsozoa</taxon>
        <taxon>Perkinsea</taxon>
        <taxon>Perkinsida</taxon>
        <taxon>Perkinsidae</taxon>
        <taxon>Perkinsus</taxon>
    </lineage>
</organism>
<dbReference type="PANTHER" id="PTHR12411">
    <property type="entry name" value="CYSTEINE PROTEASE FAMILY C1-RELATED"/>
    <property type="match status" value="1"/>
</dbReference>
<dbReference type="EMBL" id="JABANM010032953">
    <property type="protein sequence ID" value="KAF4702082.1"/>
    <property type="molecule type" value="Genomic_DNA"/>
</dbReference>
<dbReference type="SMART" id="SM00645">
    <property type="entry name" value="Pept_C1"/>
    <property type="match status" value="1"/>
</dbReference>
<dbReference type="FunFam" id="3.90.70.10:FF:000332">
    <property type="entry name" value="Cathepsin L1"/>
    <property type="match status" value="1"/>
</dbReference>
<dbReference type="Gene3D" id="3.90.70.10">
    <property type="entry name" value="Cysteine proteinases"/>
    <property type="match status" value="1"/>
</dbReference>
<sequence>MLRGVLVVGLSFIPLCQCLNEGTVNLAFVGFQRKHGKRYKDEAERRKRADIFRNNLGHIEKVNSQNLTYQLGVNQYSDLTFEEFSAQMLHPNAVTWSPPEPPHVEVEDSGGVGCPPSVDWRRAGVLNPVKDQKTCACCWAFSAIGVLEATNAILNKKLMSFSEQQLNDCNTGFGNRGCAGGNFDYAFLYVNKSGITQESTYPYKSRDDKCEASLEAKADGLPIGEVTDYARLVGDDGLVKAVAKAPVSVALYVNQNFRHYKSGVFSDPSCHGLMTNHAAVVVGYGKQGKDDYYIIRNSWGVSWGQKGYMYLKRGVSGLGQCNVLIHMTVPVFKTRGSMPNFANLARDFAPTSVGFMPDTVHARPSRWRIGLHPGRSGFYFPFMRSGVACVIFGTSRAALGVGMPVEGLVDMTRSRVLVRLDTLQPAHSENDDAVCDSITAGPSCPRGPDRSSVLPRGLIPDSLRSHGLDDRGLFKAVVSAVSPDGLTSDDGPLPSRLPPRPSAEFLRKSWSAGEGDLEWELLELEPLDRGGVEDGALGEVAHNAVRQGAFDVAFKRPVVLASMTVRIAQPEGYVLVRGILPGEDEKLRWWCVLTGTGDHNVIEVARTLSSIPSRWGTASVPVDGLDIGSVRFHTNRPVKILSMKAVVEGPSVGGGESSVLVLHQGGETGKKLVGYEGLVGPRGPYVDMATVMREGMTWRKEQDLQDVQDPPALLFSMDKLRRTLAILASPESSCCFCGDTRKDALRTAKVFVSRMEQVVGTHWGRHAAANIDCIVEYAVASAKSHNLAFLDVFSTQECGCDGRQECTVTSSGIQQSLEALLRRLDWVERAFRKSGEAAGEGPPPDGGSGEMEDIIAAEVYEPYSHHRLHRASRSGISATELLDFLEDMMADGGTAPPSDVAGWKRKRARRRRAKNDKR</sequence>
<evidence type="ECO:0000313" key="9">
    <source>
        <dbReference type="Proteomes" id="UP000574390"/>
    </source>
</evidence>
<dbReference type="Proteomes" id="UP000574390">
    <property type="component" value="Unassembled WGS sequence"/>
</dbReference>
<feature type="compositionally biased region" description="Basic residues" evidence="4">
    <location>
        <begin position="903"/>
        <end position="918"/>
    </location>
</feature>
<dbReference type="Pfam" id="PF08246">
    <property type="entry name" value="Inhibitor_I29"/>
    <property type="match status" value="1"/>
</dbReference>
<keyword evidence="2" id="KW-0865">Zymogen</keyword>
<accession>A0A7J6Q1Q5</accession>
<evidence type="ECO:0000313" key="8">
    <source>
        <dbReference type="EMBL" id="KAF4702082.1"/>
    </source>
</evidence>
<dbReference type="PRINTS" id="PR00705">
    <property type="entry name" value="PAPAIN"/>
</dbReference>
<evidence type="ECO:0000256" key="1">
    <source>
        <dbReference type="ARBA" id="ARBA00008455"/>
    </source>
</evidence>
<feature type="domain" description="Peptidase C1A papain C-terminal" evidence="6">
    <location>
        <begin position="114"/>
        <end position="331"/>
    </location>
</feature>
<feature type="domain" description="Cathepsin propeptide inhibitor" evidence="7">
    <location>
        <begin position="28"/>
        <end position="84"/>
    </location>
</feature>
<dbReference type="InterPro" id="IPR013128">
    <property type="entry name" value="Peptidase_C1A"/>
</dbReference>
<dbReference type="InterPro" id="IPR013201">
    <property type="entry name" value="Prot_inhib_I29"/>
</dbReference>
<dbReference type="Pfam" id="PF00112">
    <property type="entry name" value="Peptidase_C1"/>
    <property type="match status" value="1"/>
</dbReference>
<evidence type="ECO:0000259" key="7">
    <source>
        <dbReference type="SMART" id="SM00848"/>
    </source>
</evidence>
<dbReference type="GO" id="GO:0008234">
    <property type="term" value="F:cysteine-type peptidase activity"/>
    <property type="evidence" value="ECO:0007669"/>
    <property type="project" value="InterPro"/>
</dbReference>
<evidence type="ECO:0000259" key="6">
    <source>
        <dbReference type="SMART" id="SM00645"/>
    </source>
</evidence>